<dbReference type="Proteomes" id="UP000790709">
    <property type="component" value="Unassembled WGS sequence"/>
</dbReference>
<gene>
    <name evidence="1" type="ORF">BV22DRAFT_287477</name>
</gene>
<evidence type="ECO:0000313" key="2">
    <source>
        <dbReference type="Proteomes" id="UP000790709"/>
    </source>
</evidence>
<accession>A0ACB8BQZ5</accession>
<reference evidence="1" key="1">
    <citation type="journal article" date="2021" name="New Phytol.">
        <title>Evolutionary innovations through gain and loss of genes in the ectomycorrhizal Boletales.</title>
        <authorList>
            <person name="Wu G."/>
            <person name="Miyauchi S."/>
            <person name="Morin E."/>
            <person name="Kuo A."/>
            <person name="Drula E."/>
            <person name="Varga T."/>
            <person name="Kohler A."/>
            <person name="Feng B."/>
            <person name="Cao Y."/>
            <person name="Lipzen A."/>
            <person name="Daum C."/>
            <person name="Hundley H."/>
            <person name="Pangilinan J."/>
            <person name="Johnson J."/>
            <person name="Barry K."/>
            <person name="LaButti K."/>
            <person name="Ng V."/>
            <person name="Ahrendt S."/>
            <person name="Min B."/>
            <person name="Choi I.G."/>
            <person name="Park H."/>
            <person name="Plett J.M."/>
            <person name="Magnuson J."/>
            <person name="Spatafora J.W."/>
            <person name="Nagy L.G."/>
            <person name="Henrissat B."/>
            <person name="Grigoriev I.V."/>
            <person name="Yang Z.L."/>
            <person name="Xu J."/>
            <person name="Martin F.M."/>
        </authorList>
    </citation>
    <scope>NUCLEOTIDE SEQUENCE</scope>
    <source>
        <strain evidence="1">KUC20120723A-06</strain>
    </source>
</reference>
<protein>
    <submittedName>
        <fullName evidence="1">Uncharacterized protein</fullName>
    </submittedName>
</protein>
<dbReference type="EMBL" id="MU266368">
    <property type="protein sequence ID" value="KAH7927313.1"/>
    <property type="molecule type" value="Genomic_DNA"/>
</dbReference>
<keyword evidence="2" id="KW-1185">Reference proteome</keyword>
<comment type="caution">
    <text evidence="1">The sequence shown here is derived from an EMBL/GenBank/DDBJ whole genome shotgun (WGS) entry which is preliminary data.</text>
</comment>
<evidence type="ECO:0000313" key="1">
    <source>
        <dbReference type="EMBL" id="KAH7927313.1"/>
    </source>
</evidence>
<sequence>MGGCVKFSHPRAHRLPRGCPTFASADSATSHPPTDRERSLILLSLNTYALLGPAFIKGPSSAKNPHPGQRAINLQLEK</sequence>
<proteinExistence type="predicted"/>
<name>A0ACB8BQZ5_9AGAM</name>
<organism evidence="1 2">
    <name type="scientific">Leucogyrophana mollusca</name>
    <dbReference type="NCBI Taxonomy" id="85980"/>
    <lineage>
        <taxon>Eukaryota</taxon>
        <taxon>Fungi</taxon>
        <taxon>Dikarya</taxon>
        <taxon>Basidiomycota</taxon>
        <taxon>Agaricomycotina</taxon>
        <taxon>Agaricomycetes</taxon>
        <taxon>Agaricomycetidae</taxon>
        <taxon>Boletales</taxon>
        <taxon>Boletales incertae sedis</taxon>
        <taxon>Leucogyrophana</taxon>
    </lineage>
</organism>